<dbReference type="Gene3D" id="2.170.270.10">
    <property type="entry name" value="SET domain"/>
    <property type="match status" value="1"/>
</dbReference>
<dbReference type="AlphaFoldDB" id="A0AAW0KPK8"/>
<keyword evidence="4" id="KW-1185">Reference proteome</keyword>
<dbReference type="SUPFAM" id="SSF82199">
    <property type="entry name" value="SET domain"/>
    <property type="match status" value="1"/>
</dbReference>
<dbReference type="EMBL" id="PKMF04000255">
    <property type="protein sequence ID" value="KAK7840732.1"/>
    <property type="molecule type" value="Genomic_DNA"/>
</dbReference>
<keyword evidence="1" id="KW-1133">Transmembrane helix</keyword>
<dbReference type="InterPro" id="IPR050942">
    <property type="entry name" value="F-box_BR-signaling"/>
</dbReference>
<name>A0AAW0KPK8_QUESU</name>
<evidence type="ECO:0000313" key="3">
    <source>
        <dbReference type="EMBL" id="KAK7840732.1"/>
    </source>
</evidence>
<feature type="domain" description="KIB1-4 beta-propeller" evidence="2">
    <location>
        <begin position="191"/>
        <end position="468"/>
    </location>
</feature>
<dbReference type="Pfam" id="PF03478">
    <property type="entry name" value="Beta-prop_KIB1-4"/>
    <property type="match status" value="1"/>
</dbReference>
<dbReference type="InterPro" id="IPR046341">
    <property type="entry name" value="SET_dom_sf"/>
</dbReference>
<keyword evidence="1" id="KW-0812">Transmembrane</keyword>
<dbReference type="InterPro" id="IPR005174">
    <property type="entry name" value="KIB1-4_b-propeller"/>
</dbReference>
<feature type="transmembrane region" description="Helical" evidence="1">
    <location>
        <begin position="492"/>
        <end position="518"/>
    </location>
</feature>
<dbReference type="PANTHER" id="PTHR44259:SF108">
    <property type="entry name" value="F-BOX PROTEIN SKIP23-LIKE"/>
    <property type="match status" value="1"/>
</dbReference>
<keyword evidence="1" id="KW-0472">Membrane</keyword>
<evidence type="ECO:0000313" key="4">
    <source>
        <dbReference type="Proteomes" id="UP000237347"/>
    </source>
</evidence>
<feature type="transmembrane region" description="Helical" evidence="1">
    <location>
        <begin position="36"/>
        <end position="53"/>
    </location>
</feature>
<dbReference type="PANTHER" id="PTHR44259">
    <property type="entry name" value="OS07G0183000 PROTEIN-RELATED"/>
    <property type="match status" value="1"/>
</dbReference>
<feature type="transmembrane region" description="Helical" evidence="1">
    <location>
        <begin position="65"/>
        <end position="88"/>
    </location>
</feature>
<evidence type="ECO:0000259" key="2">
    <source>
        <dbReference type="Pfam" id="PF03478"/>
    </source>
</evidence>
<gene>
    <name evidence="3" type="primary">SUVR3_4</name>
    <name evidence="3" type="ORF">CFP56_016304</name>
</gene>
<organism evidence="3 4">
    <name type="scientific">Quercus suber</name>
    <name type="common">Cork oak</name>
    <dbReference type="NCBI Taxonomy" id="58331"/>
    <lineage>
        <taxon>Eukaryota</taxon>
        <taxon>Viridiplantae</taxon>
        <taxon>Streptophyta</taxon>
        <taxon>Embryophyta</taxon>
        <taxon>Tracheophyta</taxon>
        <taxon>Spermatophyta</taxon>
        <taxon>Magnoliopsida</taxon>
        <taxon>eudicotyledons</taxon>
        <taxon>Gunneridae</taxon>
        <taxon>Pentapetalae</taxon>
        <taxon>rosids</taxon>
        <taxon>fabids</taxon>
        <taxon>Fagales</taxon>
        <taxon>Fagaceae</taxon>
        <taxon>Quercus</taxon>
    </lineage>
</organism>
<dbReference type="Proteomes" id="UP000237347">
    <property type="component" value="Unassembled WGS sequence"/>
</dbReference>
<protein>
    <submittedName>
        <fullName evidence="3">Histone-lysine n-methyltransferase suvr3</fullName>
    </submittedName>
</protein>
<proteinExistence type="predicted"/>
<sequence length="654" mass="74082">MRSASSLLDVFKICVCFQVAIFITLIRGYVISSSSFRLTLFVTLLILTFLSPAHAEKDMSLFEFFLTILTSASSFVISESPLIVILILTDPSLISTIQPRLQRFLANRSSSSLVNSNIGLVSNEPQAPIWSEFPTDMIHEIGNRTPNFIDIKAILTFCNPCRSACLETTSLKLFPWLMLSDTLDTDLRCFLNLCNNRCCRLELSTIHEKRCWGSQHGWVVTLDPDYETHLVHLMNGEPIALPPLNTIRGLAGTDLEWFRIVHKFMIFKDHSQEFSKFLVIAIFGSMNRLAFARVGEEATLNRRGKGEWAIVSNPNNFKFKDVARFEDQIYGLCDNGMLVSFRLDAPQSAEVQVIASQPQDVGEPQKLYLVESSKNLFGVFRYGFHIPSKSRHMTIYFLVYKFNFRASVWEELTDHLEDHAFFVGDSNSWCLPTSKIPSRNNRIYFTDDNWDLQMFPGVAYGGRDVGVFLMARRVVAPLPFGLDNPCYYSRPIWVTLGLLSFSAFSVSPLFNLCLIFFFSNLQIPKLSKSTTLRRSSDTSRSFKNLPIPFHNTIDDHPYAHFIYTPSQIFPSSSQPQRQSWGSLGFSISASRLGVEPMSLVDELGHSVFGCDCERCDDEDPNGCPCFSEMDELDMGNECGLSCGCELECENRLTQ</sequence>
<comment type="caution">
    <text evidence="3">The sequence shown here is derived from an EMBL/GenBank/DDBJ whole genome shotgun (WGS) entry which is preliminary data.</text>
</comment>
<accession>A0AAW0KPK8</accession>
<evidence type="ECO:0000256" key="1">
    <source>
        <dbReference type="SAM" id="Phobius"/>
    </source>
</evidence>
<feature type="transmembrane region" description="Helical" evidence="1">
    <location>
        <begin position="7"/>
        <end position="30"/>
    </location>
</feature>
<reference evidence="3 4" key="1">
    <citation type="journal article" date="2018" name="Sci. Data">
        <title>The draft genome sequence of cork oak.</title>
        <authorList>
            <person name="Ramos A.M."/>
            <person name="Usie A."/>
            <person name="Barbosa P."/>
            <person name="Barros P.M."/>
            <person name="Capote T."/>
            <person name="Chaves I."/>
            <person name="Simoes F."/>
            <person name="Abreu I."/>
            <person name="Carrasquinho I."/>
            <person name="Faro C."/>
            <person name="Guimaraes J.B."/>
            <person name="Mendonca D."/>
            <person name="Nobrega F."/>
            <person name="Rodrigues L."/>
            <person name="Saibo N.J.M."/>
            <person name="Varela M.C."/>
            <person name="Egas C."/>
            <person name="Matos J."/>
            <person name="Miguel C.M."/>
            <person name="Oliveira M.M."/>
            <person name="Ricardo C.P."/>
            <person name="Goncalves S."/>
        </authorList>
    </citation>
    <scope>NUCLEOTIDE SEQUENCE [LARGE SCALE GENOMIC DNA]</scope>
    <source>
        <strain evidence="4">cv. HL8</strain>
    </source>
</reference>